<feature type="region of interest" description="Disordered" evidence="2">
    <location>
        <begin position="86"/>
        <end position="116"/>
    </location>
</feature>
<dbReference type="Pfam" id="PF05517">
    <property type="entry name" value="p25-alpha"/>
    <property type="match status" value="1"/>
</dbReference>
<accession>A0A8T0E9A0</accession>
<proteinExistence type="inferred from homology"/>
<reference evidence="3" key="1">
    <citation type="journal article" date="2020" name="bioRxiv">
        <title>Chromosome-level reference genome of the European wasp spider Argiope bruennichi: a resource for studies on range expansion and evolutionary adaptation.</title>
        <authorList>
            <person name="Sheffer M.M."/>
            <person name="Hoppe A."/>
            <person name="Krehenwinkel H."/>
            <person name="Uhl G."/>
            <person name="Kuss A.W."/>
            <person name="Jensen L."/>
            <person name="Jensen C."/>
            <person name="Gillespie R.G."/>
            <person name="Hoff K.J."/>
            <person name="Prost S."/>
        </authorList>
    </citation>
    <scope>NUCLEOTIDE SEQUENCE</scope>
</reference>
<dbReference type="Proteomes" id="UP000807504">
    <property type="component" value="Unassembled WGS sequence"/>
</dbReference>
<dbReference type="EMBL" id="JABXBU010002230">
    <property type="protein sequence ID" value="KAF8766825.1"/>
    <property type="molecule type" value="Genomic_DNA"/>
</dbReference>
<evidence type="ECO:0000313" key="3">
    <source>
        <dbReference type="EMBL" id="KAF8766825.1"/>
    </source>
</evidence>
<comment type="caution">
    <text evidence="3">The sequence shown here is derived from an EMBL/GenBank/DDBJ whole genome shotgun (WGS) entry which is preliminary data.</text>
</comment>
<dbReference type="GO" id="GO:0046785">
    <property type="term" value="P:microtubule polymerization"/>
    <property type="evidence" value="ECO:0007669"/>
    <property type="project" value="InterPro"/>
</dbReference>
<name>A0A8T0E9A0_ARGBR</name>
<dbReference type="InterPro" id="IPR008907">
    <property type="entry name" value="TPP/p25"/>
</dbReference>
<dbReference type="InterPro" id="IPR011992">
    <property type="entry name" value="EF-hand-dom_pair"/>
</dbReference>
<evidence type="ECO:0000256" key="2">
    <source>
        <dbReference type="SAM" id="MobiDB-lite"/>
    </source>
</evidence>
<dbReference type="SUPFAM" id="SSF47473">
    <property type="entry name" value="EF-hand"/>
    <property type="match status" value="1"/>
</dbReference>
<dbReference type="Gene3D" id="1.10.238.10">
    <property type="entry name" value="EF-hand"/>
    <property type="match status" value="1"/>
</dbReference>
<evidence type="ECO:0000256" key="1">
    <source>
        <dbReference type="ARBA" id="ARBA00010994"/>
    </source>
</evidence>
<gene>
    <name evidence="3" type="ORF">HNY73_019850</name>
</gene>
<evidence type="ECO:0000313" key="4">
    <source>
        <dbReference type="Proteomes" id="UP000807504"/>
    </source>
</evidence>
<dbReference type="GO" id="GO:0015631">
    <property type="term" value="F:tubulin binding"/>
    <property type="evidence" value="ECO:0007669"/>
    <property type="project" value="InterPro"/>
</dbReference>
<keyword evidence="4" id="KW-1185">Reference proteome</keyword>
<organism evidence="3 4">
    <name type="scientific">Argiope bruennichi</name>
    <name type="common">Wasp spider</name>
    <name type="synonym">Aranea bruennichi</name>
    <dbReference type="NCBI Taxonomy" id="94029"/>
    <lineage>
        <taxon>Eukaryota</taxon>
        <taxon>Metazoa</taxon>
        <taxon>Ecdysozoa</taxon>
        <taxon>Arthropoda</taxon>
        <taxon>Chelicerata</taxon>
        <taxon>Arachnida</taxon>
        <taxon>Araneae</taxon>
        <taxon>Araneomorphae</taxon>
        <taxon>Entelegynae</taxon>
        <taxon>Araneoidea</taxon>
        <taxon>Araneidae</taxon>
        <taxon>Argiope</taxon>
    </lineage>
</organism>
<dbReference type="AlphaFoldDB" id="A0A8T0E9A0"/>
<comment type="similarity">
    <text evidence="1">Belongs to the TPPP family.</text>
</comment>
<sequence>MTTSEKDLRILFDLFVETSKGKSGKLPLEGLKTWFKQAGLTNKVSNIKDADIGNSYKNTVNDESGITFTELKELITKLAKDKKMDPNEIIDKLSGTSTPQPGQTEDAEQKVGGGSV</sequence>
<protein>
    <submittedName>
        <fullName evidence="3">Uncharacterized protein</fullName>
    </submittedName>
</protein>
<reference evidence="3" key="2">
    <citation type="submission" date="2020-06" db="EMBL/GenBank/DDBJ databases">
        <authorList>
            <person name="Sheffer M."/>
        </authorList>
    </citation>
    <scope>NUCLEOTIDE SEQUENCE</scope>
</reference>
<feature type="compositionally biased region" description="Polar residues" evidence="2">
    <location>
        <begin position="94"/>
        <end position="103"/>
    </location>
</feature>